<name>S4MQY2_9ACTN</name>
<feature type="region of interest" description="Disordered" evidence="5">
    <location>
        <begin position="244"/>
        <end position="353"/>
    </location>
</feature>
<evidence type="ECO:0000256" key="2">
    <source>
        <dbReference type="ARBA" id="ARBA00022630"/>
    </source>
</evidence>
<feature type="compositionally biased region" description="Basic residues" evidence="5">
    <location>
        <begin position="256"/>
        <end position="270"/>
    </location>
</feature>
<dbReference type="InterPro" id="IPR036188">
    <property type="entry name" value="FAD/NAD-bd_sf"/>
</dbReference>
<dbReference type="InterPro" id="IPR006076">
    <property type="entry name" value="FAD-dep_OxRdtase"/>
</dbReference>
<proteinExistence type="predicted"/>
<keyword evidence="3" id="KW-0274">FAD</keyword>
<reference evidence="7 8" key="1">
    <citation type="submission" date="2013-02" db="EMBL/GenBank/DDBJ databases">
        <title>Draft Genome Sequence of Streptomyces afghaniensis, Which Produces Compounds of the Julimycin B-Complex.</title>
        <authorList>
            <person name="Gruening B.A."/>
            <person name="Praeg A."/>
            <person name="Erxleben A."/>
            <person name="Guenther S."/>
            <person name="Fiedler H.-P."/>
            <person name="Goodfellow M."/>
            <person name="Mueller M."/>
        </authorList>
    </citation>
    <scope>NUCLEOTIDE SEQUENCE [LARGE SCALE GENOMIC DNA]</scope>
    <source>
        <strain evidence="7 8">772</strain>
    </source>
</reference>
<dbReference type="InterPro" id="IPR045170">
    <property type="entry name" value="MTOX"/>
</dbReference>
<dbReference type="PANTHER" id="PTHR10961">
    <property type="entry name" value="PEROXISOMAL SARCOSINE OXIDASE"/>
    <property type="match status" value="1"/>
</dbReference>
<dbReference type="HOGENOM" id="CLU_476399_0_0_11"/>
<dbReference type="InterPro" id="IPR036412">
    <property type="entry name" value="HAD-like_sf"/>
</dbReference>
<accession>S4MQY2</accession>
<feature type="domain" description="FAD dependent oxidoreductase" evidence="6">
    <location>
        <begin position="1"/>
        <end position="279"/>
    </location>
</feature>
<evidence type="ECO:0000259" key="6">
    <source>
        <dbReference type="Pfam" id="PF01266"/>
    </source>
</evidence>
<keyword evidence="2" id="KW-0285">Flavoprotein</keyword>
<dbReference type="Proteomes" id="UP000015001">
    <property type="component" value="Unassembled WGS sequence"/>
</dbReference>
<dbReference type="PATRIC" id="fig|1283301.3.peg.958"/>
<evidence type="ECO:0000256" key="5">
    <source>
        <dbReference type="SAM" id="MobiDB-lite"/>
    </source>
</evidence>
<comment type="cofactor">
    <cofactor evidence="1">
        <name>FAD</name>
        <dbReference type="ChEBI" id="CHEBI:57692"/>
    </cofactor>
</comment>
<evidence type="ECO:0000313" key="8">
    <source>
        <dbReference type="Proteomes" id="UP000015001"/>
    </source>
</evidence>
<dbReference type="Gene3D" id="3.30.9.10">
    <property type="entry name" value="D-Amino Acid Oxidase, subunit A, domain 2"/>
    <property type="match status" value="2"/>
</dbReference>
<sequence length="572" mass="64641">MWDRLQRETGLSLRRRSGCLVMGETASPSMRLLLSASSTHRLDHEVLDREELARRYPQHRLPDGHTAVLDREGAIIRPEASVQAAAARAEQLGARLHRYTPVREIVPAAGGGVHVVTDQGTDHVDTAVVTVGPWINTLLPDLPRSVDVRRLISSWHIPTRHDWFAGGAPAFVRSAPHDCYGLPSPDGISVKLGLSFARYLPVPDPERVDRTVRPEELATFRELIAELMPDLNPDPIRLSVYMEGYTESGNPPRGSSPRRGRHHRHGRILRQRLQTLAGHGRDRRRPGTRRHHGTPHRLPRSGRSRRRLTPGDADGTASAPPPLSLACPKRHAPAITSSPRQRQEHPHAHSLASVPPEVRLVRLLRHVDRVPDHPITRELVGDQIPAEHWDQFVREFRGYRYDQVRGEYYPYEQVLQDSFERVCRKWGLKAAPDAGKRFADGVRSWGPHADVPEPLKKMGENYKLVILSNADDSFLKESVPRLGADFHAVFTAEQAGFYKPRYAAFEYMLDQLDASPEDFVHVSSHTRYDLMPMHDMGFRNLILLDRGYDPVTHGYDYVTAKSLDELNTMLGI</sequence>
<evidence type="ECO:0000256" key="4">
    <source>
        <dbReference type="ARBA" id="ARBA00023002"/>
    </source>
</evidence>
<keyword evidence="8" id="KW-1185">Reference proteome</keyword>
<dbReference type="SUPFAM" id="SSF54373">
    <property type="entry name" value="FAD-linked reductases, C-terminal domain"/>
    <property type="match status" value="1"/>
</dbReference>
<dbReference type="Pfam" id="PF01266">
    <property type="entry name" value="DAO"/>
    <property type="match status" value="1"/>
</dbReference>
<organism evidence="7 8">
    <name type="scientific">Streptomyces afghaniensis 772</name>
    <dbReference type="NCBI Taxonomy" id="1283301"/>
    <lineage>
        <taxon>Bacteria</taxon>
        <taxon>Bacillati</taxon>
        <taxon>Actinomycetota</taxon>
        <taxon>Actinomycetes</taxon>
        <taxon>Kitasatosporales</taxon>
        <taxon>Streptomycetaceae</taxon>
        <taxon>Streptomyces</taxon>
    </lineage>
</organism>
<dbReference type="InterPro" id="IPR023214">
    <property type="entry name" value="HAD_sf"/>
</dbReference>
<keyword evidence="4" id="KW-0560">Oxidoreductase</keyword>
<dbReference type="EMBL" id="AOPY01001287">
    <property type="protein sequence ID" value="EPJ41963.1"/>
    <property type="molecule type" value="Genomic_DNA"/>
</dbReference>
<protein>
    <recommendedName>
        <fullName evidence="6">FAD dependent oxidoreductase domain-containing protein</fullName>
    </recommendedName>
</protein>
<dbReference type="GO" id="GO:0050660">
    <property type="term" value="F:flavin adenine dinucleotide binding"/>
    <property type="evidence" value="ECO:0007669"/>
    <property type="project" value="InterPro"/>
</dbReference>
<evidence type="ECO:0000256" key="1">
    <source>
        <dbReference type="ARBA" id="ARBA00001974"/>
    </source>
</evidence>
<feature type="compositionally biased region" description="Basic residues" evidence="5">
    <location>
        <begin position="281"/>
        <end position="308"/>
    </location>
</feature>
<dbReference type="PANTHER" id="PTHR10961:SF7">
    <property type="entry name" value="FAD DEPENDENT OXIDOREDUCTASE DOMAIN-CONTAINING PROTEIN"/>
    <property type="match status" value="1"/>
</dbReference>
<dbReference type="Gene3D" id="3.40.50.1000">
    <property type="entry name" value="HAD superfamily/HAD-like"/>
    <property type="match status" value="1"/>
</dbReference>
<gene>
    <name evidence="7" type="ORF">STAFG_0978</name>
</gene>
<dbReference type="RefSeq" id="WP_020269992.1">
    <property type="nucleotide sequence ID" value="NZ_KE354026.1"/>
</dbReference>
<dbReference type="GO" id="GO:0008115">
    <property type="term" value="F:sarcosine oxidase activity"/>
    <property type="evidence" value="ECO:0007669"/>
    <property type="project" value="TreeGrafter"/>
</dbReference>
<dbReference type="AlphaFoldDB" id="S4MQY2"/>
<evidence type="ECO:0000256" key="3">
    <source>
        <dbReference type="ARBA" id="ARBA00022827"/>
    </source>
</evidence>
<dbReference type="SUPFAM" id="SSF51905">
    <property type="entry name" value="FAD/NAD(P)-binding domain"/>
    <property type="match status" value="1"/>
</dbReference>
<comment type="caution">
    <text evidence="7">The sequence shown here is derived from an EMBL/GenBank/DDBJ whole genome shotgun (WGS) entry which is preliminary data.</text>
</comment>
<evidence type="ECO:0000313" key="7">
    <source>
        <dbReference type="EMBL" id="EPJ41963.1"/>
    </source>
</evidence>
<dbReference type="SUPFAM" id="SSF56784">
    <property type="entry name" value="HAD-like"/>
    <property type="match status" value="1"/>
</dbReference>
<dbReference type="Gene3D" id="1.10.150.750">
    <property type="match status" value="1"/>
</dbReference>